<gene>
    <name evidence="2" type="ORF">GA0061070_10527</name>
</gene>
<name>A0A1C4G617_9ENTR</name>
<dbReference type="RefSeq" id="WP_090137787.1">
    <property type="nucleotide sequence ID" value="NZ_FMBC01000052.1"/>
</dbReference>
<reference evidence="3" key="1">
    <citation type="submission" date="2016-08" db="EMBL/GenBank/DDBJ databases">
        <authorList>
            <person name="Varghese N."/>
            <person name="Submissions Spin"/>
        </authorList>
    </citation>
    <scope>NUCLEOTIDE SEQUENCE [LARGE SCALE GENOMIC DNA]</scope>
    <source>
        <strain evidence="3">REICA_142</strain>
    </source>
</reference>
<dbReference type="InterPro" id="IPR005546">
    <property type="entry name" value="Autotransporte_beta"/>
</dbReference>
<dbReference type="CDD" id="cd01344">
    <property type="entry name" value="PL2_Passenger_AT"/>
    <property type="match status" value="1"/>
</dbReference>
<dbReference type="EMBL" id="FMBC01000052">
    <property type="protein sequence ID" value="SCC63383.1"/>
    <property type="molecule type" value="Genomic_DNA"/>
</dbReference>
<dbReference type="Pfam" id="PF03797">
    <property type="entry name" value="Autotransporter"/>
    <property type="match status" value="1"/>
</dbReference>
<organism evidence="2 3">
    <name type="scientific">Kosakonia oryziphila</name>
    <dbReference type="NCBI Taxonomy" id="1005667"/>
    <lineage>
        <taxon>Bacteria</taxon>
        <taxon>Pseudomonadati</taxon>
        <taxon>Pseudomonadota</taxon>
        <taxon>Gammaproteobacteria</taxon>
        <taxon>Enterobacterales</taxon>
        <taxon>Enterobacteriaceae</taxon>
        <taxon>Kosakonia</taxon>
    </lineage>
</organism>
<evidence type="ECO:0000313" key="3">
    <source>
        <dbReference type="Proteomes" id="UP000198515"/>
    </source>
</evidence>
<keyword evidence="3" id="KW-1185">Reference proteome</keyword>
<dbReference type="PANTHER" id="PTHR12338">
    <property type="entry name" value="AUTOTRANSPORTER"/>
    <property type="match status" value="1"/>
</dbReference>
<dbReference type="AlphaFoldDB" id="A0A1C4G617"/>
<sequence length="992" mass="101982">MYTPANTGGSDVTFNQAAGTINANQFGLLFYNLGTGSSTVNLSDGTINATYAGIDVTTGSTVTDTTLTQSSSHTVNSASRGIELTHNGTGNANITLAGTTNAGLVGGFFVLQTGSSGNMNITQTGGSISGGACGLLVQNGSQSGAININTSGSVIGTNSNGIGVLAMSLFTDKALSLTQSGGDISGGSYGVFFYNLGHGAANVTQTTGSISGAGGDGLYITNGYNGSPGGTDITVTVADRISGTQNGISVYNYGSGQTSITSSGMIRGEGTTVPSTQNPISGDGIYAFNDASATDLVISQTAGSILGSTNGIEAINNGTTTTTSIAGTVTGGTGAGIDTSGTANTVSIILNSGALVSATSGVAVRDGAGNATLTMNNGSRLVGQVLLGEGNDAMIIKGTADISGATVLDGGNSTDAAVTDILGTATAATNTLTFENTSQSLAGSIMKNWETVTLTGSDVTFSGDAALVTGSGSSQQGLVIQNSSTLSSPVALDVTGDVSIDATSTLNHSLGGTLTGNVTNAGLIKWQNTIPGQTLTINGNYTGETGSLLALNTVLGDDSSVTDKLVITGDSAGTTAVRVSNAGGSGAPTLNGIELIHINGISSGEFTQAGRIVAGAYEYSLGRGQGSNSSNWYLTNRRITQIPVIESEVNTPSEQTFIVGDISAPDLRPEGGSYTANMAAANTLFNTRLHDRLGETQYIDALTGEKKVTSMWLRQIGEHNNWHDGSGQLKTQDNRYVIQLGGDVAQWSTDGLDRLHLGLMAGYGYGSSHTRSSVTGYGSKGTLDGYSLGVYATWYANDVDHNGLYIDSWAQYGWFNNHVHGDELAQESYKSRGLTASVESGYSYKLGEFAGSLGSLNAWYIQPQAQITWMGVKADDHREDNGTLVQGEGDGNIQTRLGVRTYLKGHNKMDDEKGREFQPFIEVNWLHNTRNFASRMNGVSISQAGARNLGEVKLGVEGQINPHLNLWGNVGVQIGDKGYNDSVAMVGFKVNF</sequence>
<dbReference type="Gene3D" id="2.40.128.130">
    <property type="entry name" value="Autotransporter beta-domain"/>
    <property type="match status" value="1"/>
</dbReference>
<dbReference type="NCBIfam" id="TIGR01414">
    <property type="entry name" value="autotrans_barl"/>
    <property type="match status" value="1"/>
</dbReference>
<dbReference type="OrthoDB" id="6053567at2"/>
<dbReference type="InterPro" id="IPR050909">
    <property type="entry name" value="Bact_Autotransporter_VF"/>
</dbReference>
<dbReference type="SUPFAM" id="SSF103515">
    <property type="entry name" value="Autotransporter"/>
    <property type="match status" value="1"/>
</dbReference>
<evidence type="ECO:0000313" key="2">
    <source>
        <dbReference type="EMBL" id="SCC63383.1"/>
    </source>
</evidence>
<dbReference type="Proteomes" id="UP000198515">
    <property type="component" value="Unassembled WGS sequence"/>
</dbReference>
<dbReference type="InterPro" id="IPR036709">
    <property type="entry name" value="Autotransporte_beta_dom_sf"/>
</dbReference>
<dbReference type="Gene3D" id="2.160.20.20">
    <property type="match status" value="1"/>
</dbReference>
<dbReference type="Pfam" id="PF18883">
    <property type="entry name" value="AC_1"/>
    <property type="match status" value="1"/>
</dbReference>
<dbReference type="SMART" id="SM00869">
    <property type="entry name" value="Autotransporter"/>
    <property type="match status" value="1"/>
</dbReference>
<dbReference type="InterPro" id="IPR011050">
    <property type="entry name" value="Pectin_lyase_fold/virulence"/>
</dbReference>
<dbReference type="SUPFAM" id="SSF51126">
    <property type="entry name" value="Pectin lyase-like"/>
    <property type="match status" value="1"/>
</dbReference>
<proteinExistence type="predicted"/>
<dbReference type="InterPro" id="IPR043990">
    <property type="entry name" value="AC_1"/>
</dbReference>
<dbReference type="InterPro" id="IPR006315">
    <property type="entry name" value="OM_autotransptr_brl_dom"/>
</dbReference>
<feature type="domain" description="Autotransporter" evidence="1">
    <location>
        <begin position="704"/>
        <end position="992"/>
    </location>
</feature>
<dbReference type="GO" id="GO:0019867">
    <property type="term" value="C:outer membrane"/>
    <property type="evidence" value="ECO:0007669"/>
    <property type="project" value="InterPro"/>
</dbReference>
<protein>
    <submittedName>
        <fullName evidence="2">Autotransporter family porin</fullName>
    </submittedName>
</protein>
<evidence type="ECO:0000259" key="1">
    <source>
        <dbReference type="PROSITE" id="PS51208"/>
    </source>
</evidence>
<accession>A0A1C4G617</accession>
<dbReference type="PANTHER" id="PTHR12338:SF5">
    <property type="entry name" value="ANTIGEN 43-RELATED"/>
    <property type="match status" value="1"/>
</dbReference>
<dbReference type="InterPro" id="IPR012332">
    <property type="entry name" value="Autotransporter_pectin_lyase_C"/>
</dbReference>
<dbReference type="PROSITE" id="PS51208">
    <property type="entry name" value="AUTOTRANSPORTER"/>
    <property type="match status" value="1"/>
</dbReference>